<evidence type="ECO:0000313" key="3">
    <source>
        <dbReference type="EMBL" id="MFM9613861.1"/>
    </source>
</evidence>
<comment type="similarity">
    <text evidence="1">Belongs to the thioesterase family.</text>
</comment>
<evidence type="ECO:0000313" key="4">
    <source>
        <dbReference type="Proteomes" id="UP001631957"/>
    </source>
</evidence>
<protein>
    <submittedName>
        <fullName evidence="3">Thioesterase II family protein</fullName>
    </submittedName>
</protein>
<dbReference type="RefSeq" id="WP_409123374.1">
    <property type="nucleotide sequence ID" value="NZ_JBJVNI010000022.1"/>
</dbReference>
<dbReference type="InterPro" id="IPR012223">
    <property type="entry name" value="TEII"/>
</dbReference>
<proteinExistence type="inferred from homology"/>
<sequence>MERASSTGPPIPPAAPGRWLRCLRPARADAATRLILLPHAGGASGFFRDWPAALPPDVEPWVVQYPGRERRAAEPPPTTLSDLAEGAAGELLPLLDRPTAVFGHSMGATVGYELLRLLERSSPDRSERVAHLFVSARQAPHRPRREQVHQLPDDEFAAVVRGHGGTHDEVLANPELRELFLPLLRGDYRMAETHRPTPVAPPLDVDITVLTGDDDPSVDPAEAARWSDASRARFTHHRLPGGHFYLVPRLAEVAGVVVRALRDSAARRCPA</sequence>
<dbReference type="Pfam" id="PF00975">
    <property type="entry name" value="Thioesterase"/>
    <property type="match status" value="1"/>
</dbReference>
<evidence type="ECO:0000256" key="1">
    <source>
        <dbReference type="ARBA" id="ARBA00007169"/>
    </source>
</evidence>
<organism evidence="3 4">
    <name type="scientific">Streptomyces niveiscabiei</name>
    <dbReference type="NCBI Taxonomy" id="164115"/>
    <lineage>
        <taxon>Bacteria</taxon>
        <taxon>Bacillati</taxon>
        <taxon>Actinomycetota</taxon>
        <taxon>Actinomycetes</taxon>
        <taxon>Kitasatosporales</taxon>
        <taxon>Streptomycetaceae</taxon>
        <taxon>Streptomyces</taxon>
    </lineage>
</organism>
<evidence type="ECO:0000259" key="2">
    <source>
        <dbReference type="Pfam" id="PF00975"/>
    </source>
</evidence>
<dbReference type="InterPro" id="IPR029058">
    <property type="entry name" value="AB_hydrolase_fold"/>
</dbReference>
<feature type="domain" description="Thioesterase" evidence="2">
    <location>
        <begin position="33"/>
        <end position="255"/>
    </location>
</feature>
<keyword evidence="4" id="KW-1185">Reference proteome</keyword>
<dbReference type="InterPro" id="IPR001031">
    <property type="entry name" value="Thioesterase"/>
</dbReference>
<comment type="caution">
    <text evidence="3">The sequence shown here is derived from an EMBL/GenBank/DDBJ whole genome shotgun (WGS) entry which is preliminary data.</text>
</comment>
<accession>A0ABW9I1Z6</accession>
<reference evidence="3 4" key="1">
    <citation type="submission" date="2024-12" db="EMBL/GenBank/DDBJ databases">
        <title>Forecasting of Potato common scab and diversities of Pathogenic streptomyces spp. in china.</title>
        <authorList>
            <person name="Handique U."/>
            <person name="Wu J."/>
        </authorList>
    </citation>
    <scope>NUCLEOTIDE SEQUENCE [LARGE SCALE GENOMIC DNA]</scope>
    <source>
        <strain evidence="3 4">ZRIMU1530</strain>
    </source>
</reference>
<dbReference type="PANTHER" id="PTHR11487">
    <property type="entry name" value="THIOESTERASE"/>
    <property type="match status" value="1"/>
</dbReference>
<name>A0ABW9I1Z6_9ACTN</name>
<dbReference type="PANTHER" id="PTHR11487:SF0">
    <property type="entry name" value="S-ACYL FATTY ACID SYNTHASE THIOESTERASE, MEDIUM CHAIN"/>
    <property type="match status" value="1"/>
</dbReference>
<dbReference type="Proteomes" id="UP001631957">
    <property type="component" value="Unassembled WGS sequence"/>
</dbReference>
<dbReference type="EMBL" id="JBJVNI010000022">
    <property type="protein sequence ID" value="MFM9613861.1"/>
    <property type="molecule type" value="Genomic_DNA"/>
</dbReference>
<gene>
    <name evidence="3" type="ORF">ACKI18_34895</name>
</gene>
<dbReference type="Gene3D" id="3.40.50.1820">
    <property type="entry name" value="alpha/beta hydrolase"/>
    <property type="match status" value="1"/>
</dbReference>
<dbReference type="SUPFAM" id="SSF53474">
    <property type="entry name" value="alpha/beta-Hydrolases"/>
    <property type="match status" value="1"/>
</dbReference>